<feature type="transmembrane region" description="Helical" evidence="1">
    <location>
        <begin position="157"/>
        <end position="177"/>
    </location>
</feature>
<dbReference type="EMBL" id="JARBDR010000214">
    <property type="protein sequence ID" value="KAJ8319115.1"/>
    <property type="molecule type" value="Genomic_DNA"/>
</dbReference>
<evidence type="ECO:0000313" key="3">
    <source>
        <dbReference type="EMBL" id="KAJ8319115.1"/>
    </source>
</evidence>
<keyword evidence="1" id="KW-1133">Transmembrane helix</keyword>
<feature type="transmembrane region" description="Helical" evidence="1">
    <location>
        <begin position="255"/>
        <end position="275"/>
    </location>
</feature>
<feature type="transmembrane region" description="Helical" evidence="1">
    <location>
        <begin position="46"/>
        <end position="66"/>
    </location>
</feature>
<sequence length="291" mass="33438">MLVLFLVGLTVVLIDVPYDIMGIKLLWWTWHDTDPNIYDRHYWVPWTSYYFHATFASGFTFAFHGIHKLLSKEPNKFQSAGFFKELVCCLIAAMCGFPLGTLQFLPIYHPLHDSNQIHTEVCVCLLFAMYVMIIWSADRTNAPDRVQSQAAGRKNKYFNEIILLVLLHYGLYIYLVLTAQPEKIRATGLHEPVGPCQETVPVVTAFGHTLAKNKYLCVEKYDEAVFDFHCVKTLPKPGESWYTICGTKFPNHLEYIIVVCGFCGFGILWFVQLMIRSSSLPRPRTVKPKQN</sequence>
<name>A0ABQ9FPD3_TEGGR</name>
<evidence type="ECO:0000256" key="1">
    <source>
        <dbReference type="SAM" id="Phobius"/>
    </source>
</evidence>
<feature type="domain" description="DUF7802" evidence="2">
    <location>
        <begin position="6"/>
        <end position="265"/>
    </location>
</feature>
<evidence type="ECO:0000313" key="4">
    <source>
        <dbReference type="Proteomes" id="UP001217089"/>
    </source>
</evidence>
<evidence type="ECO:0000259" key="2">
    <source>
        <dbReference type="Pfam" id="PF25085"/>
    </source>
</evidence>
<dbReference type="InterPro" id="IPR056704">
    <property type="entry name" value="DUF7802"/>
</dbReference>
<feature type="transmembrane region" description="Helical" evidence="1">
    <location>
        <begin position="86"/>
        <end position="105"/>
    </location>
</feature>
<protein>
    <recommendedName>
        <fullName evidence="2">DUF7802 domain-containing protein</fullName>
    </recommendedName>
</protein>
<organism evidence="3 4">
    <name type="scientific">Tegillarca granosa</name>
    <name type="common">Malaysian cockle</name>
    <name type="synonym">Anadara granosa</name>
    <dbReference type="NCBI Taxonomy" id="220873"/>
    <lineage>
        <taxon>Eukaryota</taxon>
        <taxon>Metazoa</taxon>
        <taxon>Spiralia</taxon>
        <taxon>Lophotrochozoa</taxon>
        <taxon>Mollusca</taxon>
        <taxon>Bivalvia</taxon>
        <taxon>Autobranchia</taxon>
        <taxon>Pteriomorphia</taxon>
        <taxon>Arcoida</taxon>
        <taxon>Arcoidea</taxon>
        <taxon>Arcidae</taxon>
        <taxon>Tegillarca</taxon>
    </lineage>
</organism>
<dbReference type="Proteomes" id="UP001217089">
    <property type="component" value="Unassembled WGS sequence"/>
</dbReference>
<keyword evidence="1" id="KW-0812">Transmembrane</keyword>
<feature type="transmembrane region" description="Helical" evidence="1">
    <location>
        <begin position="117"/>
        <end position="137"/>
    </location>
</feature>
<dbReference type="Pfam" id="PF25085">
    <property type="entry name" value="DUF7802"/>
    <property type="match status" value="1"/>
</dbReference>
<reference evidence="3 4" key="1">
    <citation type="submission" date="2022-12" db="EMBL/GenBank/DDBJ databases">
        <title>Chromosome-level genome of Tegillarca granosa.</title>
        <authorList>
            <person name="Kim J."/>
        </authorList>
    </citation>
    <scope>NUCLEOTIDE SEQUENCE [LARGE SCALE GENOMIC DNA]</scope>
    <source>
        <strain evidence="3">Teg-2019</strain>
        <tissue evidence="3">Adductor muscle</tissue>
    </source>
</reference>
<accession>A0ABQ9FPD3</accession>
<proteinExistence type="predicted"/>
<gene>
    <name evidence="3" type="ORF">KUTeg_004206</name>
</gene>
<keyword evidence="4" id="KW-1185">Reference proteome</keyword>
<dbReference type="PANTHER" id="PTHR35982">
    <property type="entry name" value="AGAP005361-PA"/>
    <property type="match status" value="1"/>
</dbReference>
<keyword evidence="1" id="KW-0472">Membrane</keyword>
<dbReference type="PANTHER" id="PTHR35982:SF1">
    <property type="entry name" value="SPIROCYCLASE, AVEC FAMILY"/>
    <property type="match status" value="1"/>
</dbReference>
<comment type="caution">
    <text evidence="3">The sequence shown here is derived from an EMBL/GenBank/DDBJ whole genome shotgun (WGS) entry which is preliminary data.</text>
</comment>